<dbReference type="NCBIfam" id="TIGR02988">
    <property type="entry name" value="YaaA_near_RecF"/>
    <property type="match status" value="1"/>
</dbReference>
<dbReference type="InterPro" id="IPR014330">
    <property type="entry name" value="RNA-bd_S4-rel_YaaA"/>
</dbReference>
<dbReference type="KEGG" id="pbj:VN24_10205"/>
<proteinExistence type="predicted"/>
<evidence type="ECO:0000313" key="3">
    <source>
        <dbReference type="Proteomes" id="UP000032633"/>
    </source>
</evidence>
<protein>
    <submittedName>
        <fullName evidence="2">RNA-binding protein S4</fullName>
    </submittedName>
</protein>
<reference evidence="2 3" key="1">
    <citation type="journal article" date="2015" name="J. Biotechnol.">
        <title>Complete genome sequence of Paenibacillus beijingensis 7188(T) (=DSM 24997(T)), a novel rhizobacterium from jujube garden soil.</title>
        <authorList>
            <person name="Kwak Y."/>
            <person name="Shin J.H."/>
        </authorList>
    </citation>
    <scope>NUCLEOTIDE SEQUENCE [LARGE SCALE GENOMIC DNA]</scope>
    <source>
        <strain evidence="2 3">DSM 24997</strain>
    </source>
</reference>
<dbReference type="Gene3D" id="3.10.290.10">
    <property type="entry name" value="RNA-binding S4 domain"/>
    <property type="match status" value="1"/>
</dbReference>
<accession>A0A0D5NHN1</accession>
<keyword evidence="1" id="KW-0694">RNA-binding</keyword>
<dbReference type="PROSITE" id="PS50889">
    <property type="entry name" value="S4"/>
    <property type="match status" value="1"/>
</dbReference>
<evidence type="ECO:0000313" key="2">
    <source>
        <dbReference type="EMBL" id="AJY74894.1"/>
    </source>
</evidence>
<dbReference type="HOGENOM" id="CLU_127162_2_2_9"/>
<dbReference type="OrthoDB" id="9811532at2"/>
<dbReference type="SUPFAM" id="SSF55174">
    <property type="entry name" value="Alpha-L RNA-binding motif"/>
    <property type="match status" value="1"/>
</dbReference>
<dbReference type="GO" id="GO:0003723">
    <property type="term" value="F:RNA binding"/>
    <property type="evidence" value="ECO:0007669"/>
    <property type="project" value="UniProtKB-KW"/>
</dbReference>
<sequence>MKPISIKTEYITLGQFLKLSDCIDSGGQAKMFLQEYAVTVNGEPDNRRGRKLYDGDKVNVEGFGTFQVQRG</sequence>
<dbReference type="Pfam" id="PF13275">
    <property type="entry name" value="S4_2"/>
    <property type="match status" value="1"/>
</dbReference>
<dbReference type="InterPro" id="IPR036986">
    <property type="entry name" value="S4_RNA-bd_sf"/>
</dbReference>
<organism evidence="2 3">
    <name type="scientific">Paenibacillus beijingensis</name>
    <dbReference type="NCBI Taxonomy" id="1126833"/>
    <lineage>
        <taxon>Bacteria</taxon>
        <taxon>Bacillati</taxon>
        <taxon>Bacillota</taxon>
        <taxon>Bacilli</taxon>
        <taxon>Bacillales</taxon>
        <taxon>Paenibacillaceae</taxon>
        <taxon>Paenibacillus</taxon>
    </lineage>
</organism>
<dbReference type="PATRIC" id="fig|1126833.4.peg.2254"/>
<gene>
    <name evidence="2" type="ORF">VN24_10205</name>
</gene>
<name>A0A0D5NHN1_9BACL</name>
<dbReference type="STRING" id="1126833.VN24_10205"/>
<evidence type="ECO:0000256" key="1">
    <source>
        <dbReference type="PROSITE-ProRule" id="PRU00182"/>
    </source>
</evidence>
<dbReference type="Proteomes" id="UP000032633">
    <property type="component" value="Chromosome"/>
</dbReference>
<keyword evidence="3" id="KW-1185">Reference proteome</keyword>
<dbReference type="EMBL" id="CP011058">
    <property type="protein sequence ID" value="AJY74894.1"/>
    <property type="molecule type" value="Genomic_DNA"/>
</dbReference>
<dbReference type="AlphaFoldDB" id="A0A0D5NHN1"/>
<reference evidence="3" key="2">
    <citation type="submission" date="2015-03" db="EMBL/GenBank/DDBJ databases">
        <title>Genome sequence of Paenibacillus beijingensis strain DSM 24997T.</title>
        <authorList>
            <person name="Kwak Y."/>
            <person name="Shin J.-H."/>
        </authorList>
    </citation>
    <scope>NUCLEOTIDE SEQUENCE [LARGE SCALE GENOMIC DNA]</scope>
    <source>
        <strain evidence="3">DSM 24997</strain>
    </source>
</reference>